<dbReference type="RefSeq" id="WP_143985047.1">
    <property type="nucleotide sequence ID" value="NZ_CP041692.1"/>
</dbReference>
<feature type="transmembrane region" description="Helical" evidence="2">
    <location>
        <begin position="38"/>
        <end position="62"/>
    </location>
</feature>
<sequence>MISILSGVIPAIISAAGGVIVLILVLQRCAGRARTSGLTGAILLLASPLTQLLYSVLILPWLAGRVAVDALRGVQVVVMIEGLLTAILFGTGLLLLVRCVRLSHRDAPASPVRGAAPNGSEQRYPPNPYA</sequence>
<feature type="transmembrane region" description="Helical" evidence="2">
    <location>
        <begin position="6"/>
        <end position="26"/>
    </location>
</feature>
<keyword evidence="4" id="KW-1185">Reference proteome</keyword>
<feature type="transmembrane region" description="Helical" evidence="2">
    <location>
        <begin position="74"/>
        <end position="97"/>
    </location>
</feature>
<gene>
    <name evidence="3" type="ORF">FOE78_03285</name>
</gene>
<name>A0A516PV53_9ACTN</name>
<dbReference type="Proteomes" id="UP000319263">
    <property type="component" value="Chromosome"/>
</dbReference>
<keyword evidence="2" id="KW-0812">Transmembrane</keyword>
<accession>A0A516PV53</accession>
<reference evidence="3 4" key="1">
    <citation type="submission" date="2019-07" db="EMBL/GenBank/DDBJ databases">
        <title>Microlunatus dokdonensis sp. nov. isolated from the rhizospheric soil of the wild plant Elymus tsukushiensis.</title>
        <authorList>
            <person name="Ghim S.-Y."/>
            <person name="Hwang Y.-J."/>
            <person name="Son J.-S."/>
            <person name="Shin J.-H."/>
        </authorList>
    </citation>
    <scope>NUCLEOTIDE SEQUENCE [LARGE SCALE GENOMIC DNA]</scope>
    <source>
        <strain evidence="3 4">KUDC0627</strain>
    </source>
</reference>
<keyword evidence="2" id="KW-0472">Membrane</keyword>
<evidence type="ECO:0000313" key="4">
    <source>
        <dbReference type="Proteomes" id="UP000319263"/>
    </source>
</evidence>
<dbReference type="AlphaFoldDB" id="A0A516PV53"/>
<dbReference type="KEGG" id="mik:FOE78_03285"/>
<evidence type="ECO:0000256" key="1">
    <source>
        <dbReference type="SAM" id="MobiDB-lite"/>
    </source>
</evidence>
<keyword evidence="2" id="KW-1133">Transmembrane helix</keyword>
<protein>
    <submittedName>
        <fullName evidence="3">Uncharacterized protein</fullName>
    </submittedName>
</protein>
<dbReference type="EMBL" id="CP041692">
    <property type="protein sequence ID" value="QDP95065.1"/>
    <property type="molecule type" value="Genomic_DNA"/>
</dbReference>
<organism evidence="3 4">
    <name type="scientific">Microlunatus elymi</name>
    <dbReference type="NCBI Taxonomy" id="2596828"/>
    <lineage>
        <taxon>Bacteria</taxon>
        <taxon>Bacillati</taxon>
        <taxon>Actinomycetota</taxon>
        <taxon>Actinomycetes</taxon>
        <taxon>Propionibacteriales</taxon>
        <taxon>Propionibacteriaceae</taxon>
        <taxon>Microlunatus</taxon>
    </lineage>
</organism>
<evidence type="ECO:0000313" key="3">
    <source>
        <dbReference type="EMBL" id="QDP95065.1"/>
    </source>
</evidence>
<proteinExistence type="predicted"/>
<evidence type="ECO:0000256" key="2">
    <source>
        <dbReference type="SAM" id="Phobius"/>
    </source>
</evidence>
<feature type="region of interest" description="Disordered" evidence="1">
    <location>
        <begin position="108"/>
        <end position="130"/>
    </location>
</feature>